<protein>
    <submittedName>
        <fullName evidence="1">513_t:CDS:1</fullName>
    </submittedName>
</protein>
<keyword evidence="2" id="KW-1185">Reference proteome</keyword>
<comment type="caution">
    <text evidence="1">The sequence shown here is derived from an EMBL/GenBank/DDBJ whole genome shotgun (WGS) entry which is preliminary data.</text>
</comment>
<evidence type="ECO:0000313" key="2">
    <source>
        <dbReference type="Proteomes" id="UP000789706"/>
    </source>
</evidence>
<gene>
    <name evidence="1" type="ORF">DEBURN_LOCUS108</name>
</gene>
<dbReference type="Proteomes" id="UP000789706">
    <property type="component" value="Unassembled WGS sequence"/>
</dbReference>
<dbReference type="OrthoDB" id="10257471at2759"/>
<evidence type="ECO:0000313" key="1">
    <source>
        <dbReference type="EMBL" id="CAG8432780.1"/>
    </source>
</evidence>
<sequence length="424" mass="49994">MLARDRRSFADEVIKNFCEISEKSLRRMPERKFIKSITDYKENEWENRKFETNQSKHSLNPNNDWSPLNIQEAKIPVYFQKKISPIFDIDEIEGWGEPPRNPISWNDSHQGYCKELIEEQKKTTFWAIQNGVWVNVSEETETKVSERISNNIRNNIIKRGEIWDKIKKQTRSYYDFRNEENRKAADFIYEEENDLINFDLSDISDSKNSSDGTNKTHETTEVHLNNLLQEDLIDLRDEKIQNTLNSEYNSDIKKEGPIKIKEQIKEEELIKIEEPIKKVEPIKEELLIDLDFDTSVTDAPSYNSIFPNSKELNDIFSLMPKSSVIENKDLLLFDNEDSDPAKSFSISNSKSSKDFRFTIETKEFGFQVIIVKPDDNLDIVLKKFCQKWKMEGHIDSIRNLMQLHVKREKGRSKKKRSNHPKIQN</sequence>
<organism evidence="1 2">
    <name type="scientific">Diversispora eburnea</name>
    <dbReference type="NCBI Taxonomy" id="1213867"/>
    <lineage>
        <taxon>Eukaryota</taxon>
        <taxon>Fungi</taxon>
        <taxon>Fungi incertae sedis</taxon>
        <taxon>Mucoromycota</taxon>
        <taxon>Glomeromycotina</taxon>
        <taxon>Glomeromycetes</taxon>
        <taxon>Diversisporales</taxon>
        <taxon>Diversisporaceae</taxon>
        <taxon>Diversispora</taxon>
    </lineage>
</organism>
<accession>A0A9N8YLQ5</accession>
<reference evidence="1" key="1">
    <citation type="submission" date="2021-06" db="EMBL/GenBank/DDBJ databases">
        <authorList>
            <person name="Kallberg Y."/>
            <person name="Tangrot J."/>
            <person name="Rosling A."/>
        </authorList>
    </citation>
    <scope>NUCLEOTIDE SEQUENCE</scope>
    <source>
        <strain evidence="1">AZ414A</strain>
    </source>
</reference>
<dbReference type="AlphaFoldDB" id="A0A9N8YLQ5"/>
<dbReference type="EMBL" id="CAJVPK010000003">
    <property type="protein sequence ID" value="CAG8432780.1"/>
    <property type="molecule type" value="Genomic_DNA"/>
</dbReference>
<proteinExistence type="predicted"/>
<name>A0A9N8YLQ5_9GLOM</name>